<dbReference type="SUPFAM" id="SSF52091">
    <property type="entry name" value="SpoIIaa-like"/>
    <property type="match status" value="1"/>
</dbReference>
<comment type="caution">
    <text evidence="2">The sequence shown here is derived from an EMBL/GenBank/DDBJ whole genome shotgun (WGS) entry which is preliminary data.</text>
</comment>
<keyword evidence="3" id="KW-1185">Reference proteome</keyword>
<dbReference type="PROSITE" id="PS50801">
    <property type="entry name" value="STAS"/>
    <property type="match status" value="1"/>
</dbReference>
<dbReference type="InterPro" id="IPR002645">
    <property type="entry name" value="STAS_dom"/>
</dbReference>
<dbReference type="InterPro" id="IPR058548">
    <property type="entry name" value="MlaB-like_STAS"/>
</dbReference>
<evidence type="ECO:0000259" key="1">
    <source>
        <dbReference type="PROSITE" id="PS50801"/>
    </source>
</evidence>
<dbReference type="CDD" id="cd07043">
    <property type="entry name" value="STAS_anti-anti-sigma_factors"/>
    <property type="match status" value="1"/>
</dbReference>
<gene>
    <name evidence="2" type="ORF">DBO85_01160</name>
</gene>
<protein>
    <submittedName>
        <fullName evidence="2">Anti-anti-sigma factor</fullName>
    </submittedName>
</protein>
<name>A0A2T5PEY7_9PSED</name>
<evidence type="ECO:0000313" key="3">
    <source>
        <dbReference type="Proteomes" id="UP000244064"/>
    </source>
</evidence>
<organism evidence="2 3">
    <name type="scientific">Pseudomonas mangrovi</name>
    <dbReference type="NCBI Taxonomy" id="2161748"/>
    <lineage>
        <taxon>Bacteria</taxon>
        <taxon>Pseudomonadati</taxon>
        <taxon>Pseudomonadota</taxon>
        <taxon>Gammaproteobacteria</taxon>
        <taxon>Pseudomonadales</taxon>
        <taxon>Pseudomonadaceae</taxon>
        <taxon>Pseudomonas</taxon>
    </lineage>
</organism>
<dbReference type="EMBL" id="QASN01000002">
    <property type="protein sequence ID" value="PTU76282.1"/>
    <property type="molecule type" value="Genomic_DNA"/>
</dbReference>
<dbReference type="RefSeq" id="WP_108104458.1">
    <property type="nucleotide sequence ID" value="NZ_QASN01000002.1"/>
</dbReference>
<dbReference type="Proteomes" id="UP000244064">
    <property type="component" value="Unassembled WGS sequence"/>
</dbReference>
<dbReference type="Gene3D" id="3.30.750.24">
    <property type="entry name" value="STAS domain"/>
    <property type="match status" value="1"/>
</dbReference>
<accession>A0A2T5PEY7</accession>
<dbReference type="AlphaFoldDB" id="A0A2T5PEY7"/>
<proteinExistence type="predicted"/>
<feature type="domain" description="STAS" evidence="1">
    <location>
        <begin position="14"/>
        <end position="101"/>
    </location>
</feature>
<dbReference type="InterPro" id="IPR036513">
    <property type="entry name" value="STAS_dom_sf"/>
</dbReference>
<sequence>MMAASIREGRPGELLLEGVLDHACGSALRARGHELIAGSQASTLLVDCSAVQRSTSVGLSLLLCFLRDAKAAGKSLRVRALSDELRQLAGVSGLSEILELD</sequence>
<reference evidence="2 3" key="1">
    <citation type="submission" date="2018-04" db="EMBL/GenBank/DDBJ databases">
        <title>Pseudomonas sp. nov., isolated from mangrove soil.</title>
        <authorList>
            <person name="Chen C."/>
        </authorList>
    </citation>
    <scope>NUCLEOTIDE SEQUENCE [LARGE SCALE GENOMIC DNA]</scope>
    <source>
        <strain evidence="2 3">TC-11</strain>
    </source>
</reference>
<evidence type="ECO:0000313" key="2">
    <source>
        <dbReference type="EMBL" id="PTU76282.1"/>
    </source>
</evidence>
<dbReference type="Pfam" id="PF13466">
    <property type="entry name" value="STAS_2"/>
    <property type="match status" value="1"/>
</dbReference>
<dbReference type="OrthoDB" id="7010146at2"/>